<accession>A0A2M6WKB7</accession>
<dbReference type="AlphaFoldDB" id="A0A2M6WKB7"/>
<dbReference type="Pfam" id="PF05973">
    <property type="entry name" value="Gp49"/>
    <property type="match status" value="1"/>
</dbReference>
<dbReference type="InterPro" id="IPR009241">
    <property type="entry name" value="HigB-like"/>
</dbReference>
<comment type="caution">
    <text evidence="1">The sequence shown here is derived from an EMBL/GenBank/DDBJ whole genome shotgun (WGS) entry which is preliminary data.</text>
</comment>
<dbReference type="Proteomes" id="UP000229112">
    <property type="component" value="Unassembled WGS sequence"/>
</dbReference>
<dbReference type="EMBL" id="PFAY01000008">
    <property type="protein sequence ID" value="PIT93231.1"/>
    <property type="molecule type" value="Genomic_DNA"/>
</dbReference>
<name>A0A2M6WKB7_9BACT</name>
<evidence type="ECO:0000313" key="1">
    <source>
        <dbReference type="EMBL" id="PIT93231.1"/>
    </source>
</evidence>
<protein>
    <recommendedName>
        <fullName evidence="3">Type II toxin-antitoxin system RelE/ParE family toxin</fullName>
    </recommendedName>
</protein>
<gene>
    <name evidence="1" type="ORF">COU06_01040</name>
</gene>
<organism evidence="1 2">
    <name type="scientific">Candidatus Harrisonbacteria bacterium CG10_big_fil_rev_8_21_14_0_10_38_8</name>
    <dbReference type="NCBI Taxonomy" id="1974582"/>
    <lineage>
        <taxon>Bacteria</taxon>
        <taxon>Candidatus Harrisoniibacteriota</taxon>
    </lineage>
</organism>
<proteinExistence type="predicted"/>
<reference evidence="2" key="1">
    <citation type="submission" date="2017-09" db="EMBL/GenBank/DDBJ databases">
        <title>Depth-based differentiation of microbial function through sediment-hosted aquifers and enrichment of novel symbionts in the deep terrestrial subsurface.</title>
        <authorList>
            <person name="Probst A.J."/>
            <person name="Ladd B."/>
            <person name="Jarett J.K."/>
            <person name="Geller-Mcgrath D.E."/>
            <person name="Sieber C.M.K."/>
            <person name="Emerson J.B."/>
            <person name="Anantharaman K."/>
            <person name="Thomas B.C."/>
            <person name="Malmstrom R."/>
            <person name="Stieglmeier M."/>
            <person name="Klingl A."/>
            <person name="Woyke T."/>
            <person name="Ryan C.M."/>
            <person name="Banfield J.F."/>
        </authorList>
    </citation>
    <scope>NUCLEOTIDE SEQUENCE [LARGE SCALE GENOMIC DNA]</scope>
</reference>
<evidence type="ECO:0000313" key="2">
    <source>
        <dbReference type="Proteomes" id="UP000229112"/>
    </source>
</evidence>
<sequence>MKLYLIKHWAGEEFLKLDSNSKTRIVKKLCGLKGFSYQDLMKAEFIKKLKGQNPDKAHELKISLKDKTCRLFFLIYKENTGIVVKCFVKKSNKTPQKIIRNVYQRVREIKNLSEESLERIGLIDLEEYENH</sequence>
<evidence type="ECO:0008006" key="3">
    <source>
        <dbReference type="Google" id="ProtNLM"/>
    </source>
</evidence>